<name>A0A9Q1QI11_9CARY</name>
<protein>
    <submittedName>
        <fullName evidence="2">Uncharacterized protein</fullName>
    </submittedName>
</protein>
<evidence type="ECO:0000256" key="1">
    <source>
        <dbReference type="SAM" id="MobiDB-lite"/>
    </source>
</evidence>
<feature type="compositionally biased region" description="Low complexity" evidence="1">
    <location>
        <begin position="283"/>
        <end position="292"/>
    </location>
</feature>
<gene>
    <name evidence="2" type="ORF">Cgig2_005171</name>
</gene>
<dbReference type="PANTHER" id="PTHR46756:SF18">
    <property type="entry name" value="GAS2-LIKE PROTEIN PICKLED EGGS"/>
    <property type="match status" value="1"/>
</dbReference>
<dbReference type="GO" id="GO:0005884">
    <property type="term" value="C:actin filament"/>
    <property type="evidence" value="ECO:0007669"/>
    <property type="project" value="TreeGrafter"/>
</dbReference>
<dbReference type="SUPFAM" id="SSF47576">
    <property type="entry name" value="Calponin-homology domain, CH-domain"/>
    <property type="match status" value="1"/>
</dbReference>
<feature type="region of interest" description="Disordered" evidence="1">
    <location>
        <begin position="867"/>
        <end position="913"/>
    </location>
</feature>
<dbReference type="PANTHER" id="PTHR46756">
    <property type="entry name" value="TRANSGELIN"/>
    <property type="match status" value="1"/>
</dbReference>
<dbReference type="GO" id="GO:0008093">
    <property type="term" value="F:cytoskeletal anchor activity"/>
    <property type="evidence" value="ECO:0007669"/>
    <property type="project" value="TreeGrafter"/>
</dbReference>
<dbReference type="GO" id="GO:0051764">
    <property type="term" value="P:actin crosslink formation"/>
    <property type="evidence" value="ECO:0007669"/>
    <property type="project" value="TreeGrafter"/>
</dbReference>
<dbReference type="EMBL" id="JAKOGI010000144">
    <property type="protein sequence ID" value="KAJ8442231.1"/>
    <property type="molecule type" value="Genomic_DNA"/>
</dbReference>
<dbReference type="OrthoDB" id="21595at2759"/>
<evidence type="ECO:0000313" key="2">
    <source>
        <dbReference type="EMBL" id="KAJ8442231.1"/>
    </source>
</evidence>
<dbReference type="Gene3D" id="1.10.418.10">
    <property type="entry name" value="Calponin-like domain"/>
    <property type="match status" value="1"/>
</dbReference>
<dbReference type="AlphaFoldDB" id="A0A9Q1QI11"/>
<dbReference type="CDD" id="cd00014">
    <property type="entry name" value="CH_SF"/>
    <property type="match status" value="1"/>
</dbReference>
<sequence>MAAVAAGTPESRSRMPVDGDTRTPASLSPASSAESNFRELDDAFLQVRLLSVSLSSIMSYCALELQTQTRIWLGEVLQIRFDEQANISDLLADGEILKIHPLVIIVAIFMTVDGFRFEVSEVISRLLPTLTVDATHQNLNEWKSVASSKSTRRYMPYYNVGAFLWVCKNLGLDSIDLFTPSDVVEKRNTRKVCMCIRSLSKKVRSRDLNVPDFDSVTCTITMPTDMVQYIRQSLERSQSSSSLSVEQDSEKVSRIRYWRTMSNSASPVSNSYSDNCDGADSISMVSGSHGSSNHTSDAASPTIVGPEYRDDEASLKLQLNMDLGDEEDAEGEYLSPVESVGSPHSQYYSDQELSSVQSSTCLSSCIDGKFLEVDSMEKHVYQNADANHVPIDLGDSSWDFRNYRDDSAINEGIDDAHDREDRGKTGFNACSLLHDVHMENSAYPSEIECKNNSCDNTMPICCMSSASVVDGESNVPYECAVENDLRASEAPISESESFEDELVASRNDVDKSYSCDLCVIEDDFCADDTPISKFKGLDEQPMSAGQETSDNALIPDSGKSHSDEMGNASDLSSESPTDSAQVMHAGENCGHDSLDHVETTLENGVDQVKLHPQQCLCTFDSSAESIYCPRPEAVKSHGSENDWLSPKYATESCTAFHLLPDIDTIISANIHESPTKDEKEAVDAELNPLDHTERCCDDNSMSIVDLGSFLSMIVTEDSEKCPDMVCQDTQQGYDDVNVMNESIERRPITTEGTQEGSEDHNVPGPPGIYDNSINMEDATCVNSYTTTLGNPQLGADSPRTEDAVIKHNLCVETVEKGELENVEGEDNNKEIQLHKPERKLLKSVVKGTALVGIAVFFLHLRKSIKPSLPKDKQQPVEASTRKPAAKPSSGKVQKAGGGNTSSVYPAEKLRLGV</sequence>
<dbReference type="InterPro" id="IPR036872">
    <property type="entry name" value="CH_dom_sf"/>
</dbReference>
<feature type="compositionally biased region" description="Low complexity" evidence="1">
    <location>
        <begin position="24"/>
        <end position="33"/>
    </location>
</feature>
<comment type="caution">
    <text evidence="2">The sequence shown here is derived from an EMBL/GenBank/DDBJ whole genome shotgun (WGS) entry which is preliminary data.</text>
</comment>
<keyword evidence="3" id="KW-1185">Reference proteome</keyword>
<organism evidence="2 3">
    <name type="scientific">Carnegiea gigantea</name>
    <dbReference type="NCBI Taxonomy" id="171969"/>
    <lineage>
        <taxon>Eukaryota</taxon>
        <taxon>Viridiplantae</taxon>
        <taxon>Streptophyta</taxon>
        <taxon>Embryophyta</taxon>
        <taxon>Tracheophyta</taxon>
        <taxon>Spermatophyta</taxon>
        <taxon>Magnoliopsida</taxon>
        <taxon>eudicotyledons</taxon>
        <taxon>Gunneridae</taxon>
        <taxon>Pentapetalae</taxon>
        <taxon>Caryophyllales</taxon>
        <taxon>Cactineae</taxon>
        <taxon>Cactaceae</taxon>
        <taxon>Cactoideae</taxon>
        <taxon>Echinocereeae</taxon>
        <taxon>Carnegiea</taxon>
    </lineage>
</organism>
<feature type="compositionally biased region" description="Basic and acidic residues" evidence="1">
    <location>
        <begin position="11"/>
        <end position="21"/>
    </location>
</feature>
<feature type="region of interest" description="Disordered" evidence="1">
    <location>
        <begin position="536"/>
        <end position="592"/>
    </location>
</feature>
<feature type="region of interest" description="Disordered" evidence="1">
    <location>
        <begin position="1"/>
        <end position="33"/>
    </location>
</feature>
<reference evidence="2" key="1">
    <citation type="submission" date="2022-04" db="EMBL/GenBank/DDBJ databases">
        <title>Carnegiea gigantea Genome sequencing and assembly v2.</title>
        <authorList>
            <person name="Copetti D."/>
            <person name="Sanderson M.J."/>
            <person name="Burquez A."/>
            <person name="Wojciechowski M.F."/>
        </authorList>
    </citation>
    <scope>NUCLEOTIDE SEQUENCE</scope>
    <source>
        <strain evidence="2">SGP5-SGP5p</strain>
        <tissue evidence="2">Aerial part</tissue>
    </source>
</reference>
<dbReference type="GO" id="GO:0051015">
    <property type="term" value="F:actin filament binding"/>
    <property type="evidence" value="ECO:0007669"/>
    <property type="project" value="TreeGrafter"/>
</dbReference>
<dbReference type="Proteomes" id="UP001153076">
    <property type="component" value="Unassembled WGS sequence"/>
</dbReference>
<feature type="region of interest" description="Disordered" evidence="1">
    <location>
        <begin position="283"/>
        <end position="304"/>
    </location>
</feature>
<feature type="compositionally biased region" description="Polar residues" evidence="1">
    <location>
        <begin position="569"/>
        <end position="580"/>
    </location>
</feature>
<evidence type="ECO:0000313" key="3">
    <source>
        <dbReference type="Proteomes" id="UP001153076"/>
    </source>
</evidence>
<accession>A0A9Q1QI11</accession>
<proteinExistence type="predicted"/>